<proteinExistence type="predicted"/>
<sequence>MVIATLERIALMHLEKPYRFLTGVICLSLLLHCQTTLADPSGSAEKTERMIVVLGAEGTSEYGQQFADWSRRWQQLAADKQAALTLIGDSVDARHSDLELVLHELHQQTDYTATWLILIGHGTFDGKTARFNLRGPDLTADALNQSCHAIQHPLAVINCFSSSAPFLETLSAKNRVVITATKTGHEFYFSHFGNFLSQAASDKLSDLDHDGQISLLEAYLAASRQTSEYYLEKGELATEHSLLDDNADQQGTRGDQFQGLHQTPGSVTTTASLPDGFRAHQFILSTTQRLRLVSGEQKQLRDELEIKILELKQRKASFANLDEYYTQLEPLMVELANVYRSLDQKEKRTIYDSQVVPANAKKTSQ</sequence>
<evidence type="ECO:0000256" key="1">
    <source>
        <dbReference type="SAM" id="Coils"/>
    </source>
</evidence>
<feature type="coiled-coil region" evidence="1">
    <location>
        <begin position="294"/>
        <end position="321"/>
    </location>
</feature>
<evidence type="ECO:0008006" key="4">
    <source>
        <dbReference type="Google" id="ProtNLM"/>
    </source>
</evidence>
<dbReference type="AlphaFoldDB" id="A0A3D3R3P7"/>
<comment type="caution">
    <text evidence="2">The sequence shown here is derived from an EMBL/GenBank/DDBJ whole genome shotgun (WGS) entry which is preliminary data.</text>
</comment>
<evidence type="ECO:0000313" key="3">
    <source>
        <dbReference type="Proteomes" id="UP000263642"/>
    </source>
</evidence>
<evidence type="ECO:0000313" key="2">
    <source>
        <dbReference type="EMBL" id="HCO23206.1"/>
    </source>
</evidence>
<keyword evidence="1" id="KW-0175">Coiled coil</keyword>
<reference evidence="2 3" key="1">
    <citation type="journal article" date="2018" name="Nat. Biotechnol.">
        <title>A standardized bacterial taxonomy based on genome phylogeny substantially revises the tree of life.</title>
        <authorList>
            <person name="Parks D.H."/>
            <person name="Chuvochina M."/>
            <person name="Waite D.W."/>
            <person name="Rinke C."/>
            <person name="Skarshewski A."/>
            <person name="Chaumeil P.A."/>
            <person name="Hugenholtz P."/>
        </authorList>
    </citation>
    <scope>NUCLEOTIDE SEQUENCE [LARGE SCALE GENOMIC DNA]</scope>
    <source>
        <strain evidence="2">UBA9375</strain>
    </source>
</reference>
<dbReference type="EMBL" id="DQAY01000055">
    <property type="protein sequence ID" value="HCO23206.1"/>
    <property type="molecule type" value="Genomic_DNA"/>
</dbReference>
<name>A0A3D3R3P7_9PLAN</name>
<organism evidence="2 3">
    <name type="scientific">Gimesia maris</name>
    <dbReference type="NCBI Taxonomy" id="122"/>
    <lineage>
        <taxon>Bacteria</taxon>
        <taxon>Pseudomonadati</taxon>
        <taxon>Planctomycetota</taxon>
        <taxon>Planctomycetia</taxon>
        <taxon>Planctomycetales</taxon>
        <taxon>Planctomycetaceae</taxon>
        <taxon>Gimesia</taxon>
    </lineage>
</organism>
<dbReference type="Proteomes" id="UP000263642">
    <property type="component" value="Unassembled WGS sequence"/>
</dbReference>
<protein>
    <recommendedName>
        <fullName evidence="4">Caspase domain protein</fullName>
    </recommendedName>
</protein>
<accession>A0A3D3R3P7</accession>
<gene>
    <name evidence="2" type="ORF">DIT97_09160</name>
</gene>